<protein>
    <submittedName>
        <fullName evidence="2">Uncharacterized protein</fullName>
    </submittedName>
</protein>
<organism evidence="2 3">
    <name type="scientific">Cupriavidus metallidurans (strain ATCC 43123 / DSM 2839 / NBRC 102507 / CH34)</name>
    <name type="common">Ralstonia metallidurans</name>
    <dbReference type="NCBI Taxonomy" id="266264"/>
    <lineage>
        <taxon>Bacteria</taxon>
        <taxon>Pseudomonadati</taxon>
        <taxon>Pseudomonadota</taxon>
        <taxon>Betaproteobacteria</taxon>
        <taxon>Burkholderiales</taxon>
        <taxon>Burkholderiaceae</taxon>
        <taxon>Cupriavidus</taxon>
    </lineage>
</organism>
<keyword evidence="3" id="KW-1185">Reference proteome</keyword>
<evidence type="ECO:0000313" key="3">
    <source>
        <dbReference type="Proteomes" id="UP000002429"/>
    </source>
</evidence>
<accession>D3DXL0</accession>
<name>D3DXL0_CUPMC</name>
<reference evidence="3" key="1">
    <citation type="journal article" date="2010" name="PLoS ONE">
        <title>The complete genome sequence of Cupriavidus metallidurans strain CH34, a master survivalist in harsh and anthropogenic environments.</title>
        <authorList>
            <person name="Janssen P.J."/>
            <person name="Van Houdt R."/>
            <person name="Moors H."/>
            <person name="Monsieurs P."/>
            <person name="Morin N."/>
            <person name="Michaux A."/>
            <person name="Benotmane M.A."/>
            <person name="Leys N."/>
            <person name="Vallaeys T."/>
            <person name="Lapidus A."/>
            <person name="Monchy S."/>
            <person name="Medigue C."/>
            <person name="Taghavi S."/>
            <person name="McCorkle S."/>
            <person name="Dunn J."/>
            <person name="van der Lelie D."/>
            <person name="Mergeay M."/>
        </authorList>
    </citation>
    <scope>NUCLEOTIDE SEQUENCE [LARGE SCALE GENOMIC DNA]</scope>
    <source>
        <strain evidence="3">ATCC 43123 / DSM 2839 / NBRC 102507 / CH34</strain>
    </source>
</reference>
<evidence type="ECO:0000313" key="2">
    <source>
        <dbReference type="EMBL" id="ADC45030.1"/>
    </source>
</evidence>
<dbReference type="AlphaFoldDB" id="D3DXL0"/>
<feature type="region of interest" description="Disordered" evidence="1">
    <location>
        <begin position="1"/>
        <end position="28"/>
    </location>
</feature>
<dbReference type="Proteomes" id="UP000002429">
    <property type="component" value="Chromosome"/>
</dbReference>
<dbReference type="STRING" id="266264.Rmet_6412"/>
<evidence type="ECO:0000256" key="1">
    <source>
        <dbReference type="SAM" id="MobiDB-lite"/>
    </source>
</evidence>
<gene>
    <name evidence="2" type="ordered locus">Rmet_6412</name>
</gene>
<sequence>MKRRWFPLSPAGGGRGEPPYNTQVNQDGDLPALGGIFAPRMGARRYNPRFDSATTAKCPPGRPRPRPMNWTPAGPNP</sequence>
<feature type="region of interest" description="Disordered" evidence="1">
    <location>
        <begin position="48"/>
        <end position="77"/>
    </location>
</feature>
<proteinExistence type="predicted"/>
<dbReference type="HOGENOM" id="CLU_2635492_0_0_4"/>
<dbReference type="EMBL" id="CP000352">
    <property type="protein sequence ID" value="ADC45030.1"/>
    <property type="molecule type" value="Genomic_DNA"/>
</dbReference>
<dbReference type="KEGG" id="rme:Rmet_6412"/>